<evidence type="ECO:0000256" key="1">
    <source>
        <dbReference type="ARBA" id="ARBA00038283"/>
    </source>
</evidence>
<comment type="similarity">
    <text evidence="1">Belongs to the initiator RepB protein family.</text>
</comment>
<dbReference type="InterPro" id="IPR036388">
    <property type="entry name" value="WH-like_DNA-bd_sf"/>
</dbReference>
<evidence type="ECO:0000313" key="3">
    <source>
        <dbReference type="EMBL" id="HIR88811.1"/>
    </source>
</evidence>
<evidence type="ECO:0000259" key="2">
    <source>
        <dbReference type="Pfam" id="PF01051"/>
    </source>
</evidence>
<comment type="caution">
    <text evidence="3">The sequence shown here is derived from an EMBL/GenBank/DDBJ whole genome shotgun (WGS) entry which is preliminary data.</text>
</comment>
<dbReference type="GO" id="GO:0003887">
    <property type="term" value="F:DNA-directed DNA polymerase activity"/>
    <property type="evidence" value="ECO:0007669"/>
    <property type="project" value="InterPro"/>
</dbReference>
<feature type="domain" description="Initiator Rep protein WH1" evidence="2">
    <location>
        <begin position="4"/>
        <end position="120"/>
    </location>
</feature>
<dbReference type="InterPro" id="IPR000525">
    <property type="entry name" value="Initiator_Rep_WH1"/>
</dbReference>
<organism evidence="3 4">
    <name type="scientific">Candidatus Fimimorpha faecalis</name>
    <dbReference type="NCBI Taxonomy" id="2840824"/>
    <lineage>
        <taxon>Bacteria</taxon>
        <taxon>Bacillati</taxon>
        <taxon>Bacillota</taxon>
        <taxon>Clostridia</taxon>
        <taxon>Eubacteriales</taxon>
        <taxon>Candidatus Fimimorpha</taxon>
    </lineage>
</organism>
<dbReference type="Pfam" id="PF01051">
    <property type="entry name" value="Rep3_N"/>
    <property type="match status" value="1"/>
</dbReference>
<reference evidence="3" key="2">
    <citation type="journal article" date="2021" name="PeerJ">
        <title>Extensive microbial diversity within the chicken gut microbiome revealed by metagenomics and culture.</title>
        <authorList>
            <person name="Gilroy R."/>
            <person name="Ravi A."/>
            <person name="Getino M."/>
            <person name="Pursley I."/>
            <person name="Horton D.L."/>
            <person name="Alikhan N.F."/>
            <person name="Baker D."/>
            <person name="Gharbi K."/>
            <person name="Hall N."/>
            <person name="Watson M."/>
            <person name="Adriaenssens E.M."/>
            <person name="Foster-Nyarko E."/>
            <person name="Jarju S."/>
            <person name="Secka A."/>
            <person name="Antonio M."/>
            <person name="Oren A."/>
            <person name="Chaudhuri R.R."/>
            <person name="La Ragione R."/>
            <person name="Hildebrand F."/>
            <person name="Pallen M.J."/>
        </authorList>
    </citation>
    <scope>NUCLEOTIDE SEQUENCE</scope>
    <source>
        <strain evidence="3">ChiW13-3771</strain>
    </source>
</reference>
<dbReference type="Gene3D" id="1.10.10.10">
    <property type="entry name" value="Winged helix-like DNA-binding domain superfamily/Winged helix DNA-binding domain"/>
    <property type="match status" value="1"/>
</dbReference>
<accession>A0A9D1EF14</accession>
<name>A0A9D1EF14_9FIRM</name>
<reference evidence="3" key="1">
    <citation type="submission" date="2020-10" db="EMBL/GenBank/DDBJ databases">
        <authorList>
            <person name="Gilroy R."/>
        </authorList>
    </citation>
    <scope>NUCLEOTIDE SEQUENCE</scope>
    <source>
        <strain evidence="3">ChiW13-3771</strain>
    </source>
</reference>
<dbReference type="GO" id="GO:0006270">
    <property type="term" value="P:DNA replication initiation"/>
    <property type="evidence" value="ECO:0007669"/>
    <property type="project" value="InterPro"/>
</dbReference>
<dbReference type="InterPro" id="IPR036390">
    <property type="entry name" value="WH_DNA-bd_sf"/>
</dbReference>
<dbReference type="AlphaFoldDB" id="A0A9D1EF14"/>
<protein>
    <submittedName>
        <fullName evidence="3">Replication initiation protein</fullName>
    </submittedName>
</protein>
<dbReference type="SUPFAM" id="SSF46785">
    <property type="entry name" value="Winged helix' DNA-binding domain"/>
    <property type="match status" value="1"/>
</dbReference>
<gene>
    <name evidence="3" type="ORF">IAC96_07675</name>
</gene>
<dbReference type="EMBL" id="DVHN01000097">
    <property type="protein sequence ID" value="HIR88811.1"/>
    <property type="molecule type" value="Genomic_DNA"/>
</dbReference>
<sequence length="121" mass="14366">MIQKSRFELSLIEQKTVAYICSMIKPATQETRSEYYPDSLWQLEYEFDIRAYCKICGIDFNNGKNYVNVKAMLKHLADRSIWIEDEKGEILVRWFSKICINKNSGLIRIEIDRDLVPYLFV</sequence>
<dbReference type="Proteomes" id="UP000824201">
    <property type="component" value="Unassembled WGS sequence"/>
</dbReference>
<evidence type="ECO:0000313" key="4">
    <source>
        <dbReference type="Proteomes" id="UP000824201"/>
    </source>
</evidence>
<proteinExistence type="inferred from homology"/>